<dbReference type="EMBL" id="CP118110">
    <property type="protein sequence ID" value="WDI05301.1"/>
    <property type="molecule type" value="Genomic_DNA"/>
</dbReference>
<evidence type="ECO:0008006" key="5">
    <source>
        <dbReference type="Google" id="ProtNLM"/>
    </source>
</evidence>
<name>A0AAX3N679_9BACL</name>
<protein>
    <recommendedName>
        <fullName evidence="5">DUF4367 domain-containing protein</fullName>
    </recommendedName>
</protein>
<accession>A0AAX3N679</accession>
<dbReference type="Proteomes" id="UP001221519">
    <property type="component" value="Plasmid unnamed2"/>
</dbReference>
<reference evidence="1 4" key="1">
    <citation type="submission" date="2023-02" db="EMBL/GenBank/DDBJ databases">
        <title>Pathogen: clinical or host-associated sample.</title>
        <authorList>
            <person name="Hergert J."/>
            <person name="Casey R."/>
            <person name="Wagner J."/>
            <person name="Young E.L."/>
            <person name="Oakeson K.F."/>
        </authorList>
    </citation>
    <scope>NUCLEOTIDE SEQUENCE</scope>
    <source>
        <strain evidence="2 4">2022CK-00829</strain>
        <strain evidence="1">2022CK-00830</strain>
        <plasmid evidence="1">unnamed1</plasmid>
        <plasmid evidence="2 4">unnamed2</plasmid>
    </source>
</reference>
<evidence type="ECO:0000313" key="4">
    <source>
        <dbReference type="Proteomes" id="UP001221519"/>
    </source>
</evidence>
<proteinExistence type="predicted"/>
<organism evidence="1 3">
    <name type="scientific">Paenibacillus urinalis</name>
    <dbReference type="NCBI Taxonomy" id="521520"/>
    <lineage>
        <taxon>Bacteria</taxon>
        <taxon>Bacillati</taxon>
        <taxon>Bacillota</taxon>
        <taxon>Bacilli</taxon>
        <taxon>Bacillales</taxon>
        <taxon>Paenibacillaceae</taxon>
        <taxon>Paenibacillus</taxon>
    </lineage>
</organism>
<dbReference type="Proteomes" id="UP001220962">
    <property type="component" value="Plasmid unnamed1"/>
</dbReference>
<evidence type="ECO:0000313" key="1">
    <source>
        <dbReference type="EMBL" id="WDH85338.1"/>
    </source>
</evidence>
<keyword evidence="1" id="KW-0614">Plasmid</keyword>
<evidence type="ECO:0000313" key="3">
    <source>
        <dbReference type="Proteomes" id="UP001220962"/>
    </source>
</evidence>
<dbReference type="AlphaFoldDB" id="A0AAX3N679"/>
<dbReference type="RefSeq" id="WP_205055333.1">
    <property type="nucleotide sequence ID" value="NZ_CP118102.1"/>
</dbReference>
<geneLocation type="plasmid" evidence="2 4">
    <name>unnamed2</name>
</geneLocation>
<gene>
    <name evidence="1" type="ORF">PUW23_26245</name>
    <name evidence="2" type="ORF">PUW25_27160</name>
</gene>
<evidence type="ECO:0000313" key="2">
    <source>
        <dbReference type="EMBL" id="WDI05301.1"/>
    </source>
</evidence>
<dbReference type="EMBL" id="CP118102">
    <property type="protein sequence ID" value="WDH85338.1"/>
    <property type="molecule type" value="Genomic_DNA"/>
</dbReference>
<geneLocation type="plasmid" evidence="1 3">
    <name>unnamed1</name>
</geneLocation>
<keyword evidence="4" id="KW-1185">Reference proteome</keyword>
<sequence>MTSYILVEQPGQSINKQTQNVEKETVTKHATFPSFSTDTVEEKASLIVKGVPDKVNRTFLNGKDTPITEFQFKVTDVYKSNEDSTAKYIKVLQDGRLEDSYYNHPLMEIGNEYILFLDEPIEDTYIMVGGPSGKFEYDESARSFTSVTQNNLITEVLEVLISDN</sequence>